<reference evidence="1 2" key="1">
    <citation type="journal article" date="2005" name="PLoS Biol.">
        <title>The genomes of Oryza sativa: a history of duplications.</title>
        <authorList>
            <person name="Yu J."/>
            <person name="Wang J."/>
            <person name="Lin W."/>
            <person name="Li S."/>
            <person name="Li H."/>
            <person name="Zhou J."/>
            <person name="Ni P."/>
            <person name="Dong W."/>
            <person name="Hu S."/>
            <person name="Zeng C."/>
            <person name="Zhang J."/>
            <person name="Zhang Y."/>
            <person name="Li R."/>
            <person name="Xu Z."/>
            <person name="Li S."/>
            <person name="Li X."/>
            <person name="Zheng H."/>
            <person name="Cong L."/>
            <person name="Lin L."/>
            <person name="Yin J."/>
            <person name="Geng J."/>
            <person name="Li G."/>
            <person name="Shi J."/>
            <person name="Liu J."/>
            <person name="Lv H."/>
            <person name="Li J."/>
            <person name="Wang J."/>
            <person name="Deng Y."/>
            <person name="Ran L."/>
            <person name="Shi X."/>
            <person name="Wang X."/>
            <person name="Wu Q."/>
            <person name="Li C."/>
            <person name="Ren X."/>
            <person name="Wang J."/>
            <person name="Wang X."/>
            <person name="Li D."/>
            <person name="Liu D."/>
            <person name="Zhang X."/>
            <person name="Ji Z."/>
            <person name="Zhao W."/>
            <person name="Sun Y."/>
            <person name="Zhang Z."/>
            <person name="Bao J."/>
            <person name="Han Y."/>
            <person name="Dong L."/>
            <person name="Ji J."/>
            <person name="Chen P."/>
            <person name="Wu S."/>
            <person name="Liu J."/>
            <person name="Xiao Y."/>
            <person name="Bu D."/>
            <person name="Tan J."/>
            <person name="Yang L."/>
            <person name="Ye C."/>
            <person name="Zhang J."/>
            <person name="Xu J."/>
            <person name="Zhou Y."/>
            <person name="Yu Y."/>
            <person name="Zhang B."/>
            <person name="Zhuang S."/>
            <person name="Wei H."/>
            <person name="Liu B."/>
            <person name="Lei M."/>
            <person name="Yu H."/>
            <person name="Li Y."/>
            <person name="Xu H."/>
            <person name="Wei S."/>
            <person name="He X."/>
            <person name="Fang L."/>
            <person name="Zhang Z."/>
            <person name="Zhang Y."/>
            <person name="Huang X."/>
            <person name="Su Z."/>
            <person name="Tong W."/>
            <person name="Li J."/>
            <person name="Tong Z."/>
            <person name="Li S."/>
            <person name="Ye J."/>
            <person name="Wang L."/>
            <person name="Fang L."/>
            <person name="Lei T."/>
            <person name="Chen C."/>
            <person name="Chen H."/>
            <person name="Xu Z."/>
            <person name="Li H."/>
            <person name="Huang H."/>
            <person name="Zhang F."/>
            <person name="Xu H."/>
            <person name="Li N."/>
            <person name="Zhao C."/>
            <person name="Li S."/>
            <person name="Dong L."/>
            <person name="Huang Y."/>
            <person name="Li L."/>
            <person name="Xi Y."/>
            <person name="Qi Q."/>
            <person name="Li W."/>
            <person name="Zhang B."/>
            <person name="Hu W."/>
            <person name="Zhang Y."/>
            <person name="Tian X."/>
            <person name="Jiao Y."/>
            <person name="Liang X."/>
            <person name="Jin J."/>
            <person name="Gao L."/>
            <person name="Zheng W."/>
            <person name="Hao B."/>
            <person name="Liu S."/>
            <person name="Wang W."/>
            <person name="Yuan L."/>
            <person name="Cao M."/>
            <person name="McDermott J."/>
            <person name="Samudrala R."/>
            <person name="Wang J."/>
            <person name="Wong G.K."/>
            <person name="Yang H."/>
        </authorList>
    </citation>
    <scope>NUCLEOTIDE SEQUENCE [LARGE SCALE GENOMIC DNA]</scope>
    <source>
        <strain evidence="2">cv. 93-11</strain>
    </source>
</reference>
<proteinExistence type="predicted"/>
<protein>
    <submittedName>
        <fullName evidence="1">Uncharacterized protein</fullName>
    </submittedName>
</protein>
<sequence length="52" mass="5946">MWFSGGSIRQDARRRLGSMVAAHSHIFSQREVRVFLDTPKNEAISTVDQEIN</sequence>
<name>A2YKX4_ORYSI</name>
<dbReference type="Proteomes" id="UP000007015">
    <property type="component" value="Chromosome 7"/>
</dbReference>
<dbReference type="HOGENOM" id="CLU_3090636_0_0_1"/>
<accession>A2YKX4</accession>
<dbReference type="Gramene" id="BGIOSGA024370-TA">
    <property type="protein sequence ID" value="BGIOSGA024370-PA"/>
    <property type="gene ID" value="BGIOSGA024370"/>
</dbReference>
<evidence type="ECO:0000313" key="1">
    <source>
        <dbReference type="EMBL" id="EAZ03735.1"/>
    </source>
</evidence>
<organism evidence="1 2">
    <name type="scientific">Oryza sativa subsp. indica</name>
    <name type="common">Rice</name>
    <dbReference type="NCBI Taxonomy" id="39946"/>
    <lineage>
        <taxon>Eukaryota</taxon>
        <taxon>Viridiplantae</taxon>
        <taxon>Streptophyta</taxon>
        <taxon>Embryophyta</taxon>
        <taxon>Tracheophyta</taxon>
        <taxon>Spermatophyta</taxon>
        <taxon>Magnoliopsida</taxon>
        <taxon>Liliopsida</taxon>
        <taxon>Poales</taxon>
        <taxon>Poaceae</taxon>
        <taxon>BOP clade</taxon>
        <taxon>Oryzoideae</taxon>
        <taxon>Oryzeae</taxon>
        <taxon>Oryzinae</taxon>
        <taxon>Oryza</taxon>
        <taxon>Oryza sativa</taxon>
    </lineage>
</organism>
<keyword evidence="2" id="KW-1185">Reference proteome</keyword>
<evidence type="ECO:0000313" key="2">
    <source>
        <dbReference type="Proteomes" id="UP000007015"/>
    </source>
</evidence>
<gene>
    <name evidence="1" type="ORF">OsI_25866</name>
</gene>
<dbReference type="AlphaFoldDB" id="A2YKX4"/>
<dbReference type="EMBL" id="CM000132">
    <property type="protein sequence ID" value="EAZ03735.1"/>
    <property type="molecule type" value="Genomic_DNA"/>
</dbReference>